<reference evidence="2" key="1">
    <citation type="submission" date="2011-01" db="EMBL/GenBank/DDBJ databases">
        <authorList>
            <person name="Muzny D."/>
            <person name="Qin X."/>
            <person name="Buhay C."/>
            <person name="Dugan-Rocha S."/>
            <person name="Ding Y."/>
            <person name="Chen G."/>
            <person name="Hawes A."/>
            <person name="Holder M."/>
            <person name="Jhangiani S."/>
            <person name="Johnson A."/>
            <person name="Khan Z."/>
            <person name="Li Z."/>
            <person name="Liu W."/>
            <person name="Liu X."/>
            <person name="Perez L."/>
            <person name="Shen H."/>
            <person name="Wang Q."/>
            <person name="Watt J."/>
            <person name="Xi L."/>
            <person name="Xin Y."/>
            <person name="Zhou J."/>
            <person name="Deng J."/>
            <person name="Jiang H."/>
            <person name="Liu Y."/>
            <person name="Qu J."/>
            <person name="Song X.-Z."/>
            <person name="Zhang L."/>
            <person name="Villasana D."/>
            <person name="Johnson A."/>
            <person name="Liu J."/>
            <person name="Liyanage D."/>
            <person name="Lorensuhewa L."/>
            <person name="Robinson T."/>
            <person name="Song A."/>
            <person name="Song B.-B."/>
            <person name="Dinh H."/>
            <person name="Thornton R."/>
            <person name="Coyle M."/>
            <person name="Francisco L."/>
            <person name="Jackson L."/>
            <person name="Javaid M."/>
            <person name="Korchina V."/>
            <person name="Kovar C."/>
            <person name="Mata R."/>
            <person name="Mathew T."/>
            <person name="Ngo R."/>
            <person name="Nguyen L."/>
            <person name="Nguyen N."/>
            <person name="Okwuonu G."/>
            <person name="Ongeri F."/>
            <person name="Pham C."/>
            <person name="Simmons D."/>
            <person name="Wilczek-Boney K."/>
            <person name="Hale W."/>
            <person name="Jakkamsetti A."/>
            <person name="Pham P."/>
            <person name="Ruth R."/>
            <person name="San Lucas F."/>
            <person name="Warren J."/>
            <person name="Zhang J."/>
            <person name="Zhao Z."/>
            <person name="Zhou C."/>
            <person name="Zhu D."/>
            <person name="Lee S."/>
            <person name="Bess C."/>
            <person name="Blankenburg K."/>
            <person name="Forbes L."/>
            <person name="Fu Q."/>
            <person name="Gubbala S."/>
            <person name="Hirani K."/>
            <person name="Jayaseelan J.C."/>
            <person name="Lara F."/>
            <person name="Munidasa M."/>
            <person name="Palculict T."/>
            <person name="Patil S."/>
            <person name="Pu L.-L."/>
            <person name="Saada N."/>
            <person name="Tang L."/>
            <person name="Weissenberger G."/>
            <person name="Zhu Y."/>
            <person name="Hemphill L."/>
            <person name="Shang Y."/>
            <person name="Youmans B."/>
            <person name="Ayvaz T."/>
            <person name="Ross M."/>
            <person name="Santibanez J."/>
            <person name="Aqrawi P."/>
            <person name="Gross S."/>
            <person name="Joshi V."/>
            <person name="Fowler G."/>
            <person name="Nazareth L."/>
            <person name="Reid J."/>
            <person name="Worley K."/>
            <person name="Petrosino J."/>
            <person name="Highlander S."/>
            <person name="Gibbs R."/>
        </authorList>
    </citation>
    <scope>NUCLEOTIDE SEQUENCE [LARGE SCALE GENOMIC DNA]</scope>
    <source>
        <strain evidence="2">ATCC 33707</strain>
    </source>
</reference>
<feature type="compositionally biased region" description="Basic and acidic residues" evidence="1">
    <location>
        <begin position="35"/>
        <end position="48"/>
    </location>
</feature>
<evidence type="ECO:0000256" key="1">
    <source>
        <dbReference type="SAM" id="MobiDB-lite"/>
    </source>
</evidence>
<dbReference type="AlphaFoldDB" id="E9T6K0"/>
<dbReference type="Proteomes" id="UP000004245">
    <property type="component" value="Unassembled WGS sequence"/>
</dbReference>
<sequence length="56" mass="5607">MCCCAGWANASGSLSDRGPGAGEVRQGPGGEPDTGEVRQGHLRAEASRHSPMASPG</sequence>
<evidence type="ECO:0000313" key="3">
    <source>
        <dbReference type="Proteomes" id="UP000004245"/>
    </source>
</evidence>
<evidence type="ECO:0000313" key="2">
    <source>
        <dbReference type="EMBL" id="EGD21958.1"/>
    </source>
</evidence>
<feature type="region of interest" description="Disordered" evidence="1">
    <location>
        <begin position="1"/>
        <end position="56"/>
    </location>
</feature>
<dbReference type="EMBL" id="ADNW02000025">
    <property type="protein sequence ID" value="EGD21958.1"/>
    <property type="molecule type" value="Genomic_DNA"/>
</dbReference>
<name>E9T6K0_RHOHA</name>
<organism evidence="2 3">
    <name type="scientific">Prescottella equi ATCC 33707</name>
    <dbReference type="NCBI Taxonomy" id="525370"/>
    <lineage>
        <taxon>Bacteria</taxon>
        <taxon>Bacillati</taxon>
        <taxon>Actinomycetota</taxon>
        <taxon>Actinomycetes</taxon>
        <taxon>Mycobacteriales</taxon>
        <taxon>Nocardiaceae</taxon>
        <taxon>Prescottella</taxon>
    </lineage>
</organism>
<accession>E9T6K0</accession>
<gene>
    <name evidence="2" type="ORF">HMPREF0724_14423</name>
</gene>
<comment type="caution">
    <text evidence="2">The sequence shown here is derived from an EMBL/GenBank/DDBJ whole genome shotgun (WGS) entry which is preliminary data.</text>
</comment>
<keyword evidence="3" id="KW-1185">Reference proteome</keyword>
<dbReference type="HOGENOM" id="CLU_3011344_0_0_11"/>
<proteinExistence type="predicted"/>
<protein>
    <submittedName>
        <fullName evidence="2">Uncharacterized protein</fullName>
    </submittedName>
</protein>